<sequence length="55" mass="6713">MVTTIQVSNKLQEELNKKKFFDRETYEEIIWDMMEDSMELSEQTKKEIEQARVKI</sequence>
<dbReference type="AlphaFoldDB" id="X1T1M7"/>
<comment type="caution">
    <text evidence="1">The sequence shown here is derived from an EMBL/GenBank/DDBJ whole genome shotgun (WGS) entry which is preliminary data.</text>
</comment>
<accession>X1T1M7</accession>
<dbReference type="EMBL" id="BARW01011231">
    <property type="protein sequence ID" value="GAI85301.1"/>
    <property type="molecule type" value="Genomic_DNA"/>
</dbReference>
<name>X1T1M7_9ZZZZ</name>
<evidence type="ECO:0000313" key="1">
    <source>
        <dbReference type="EMBL" id="GAI85301.1"/>
    </source>
</evidence>
<proteinExistence type="predicted"/>
<organism evidence="1">
    <name type="scientific">marine sediment metagenome</name>
    <dbReference type="NCBI Taxonomy" id="412755"/>
    <lineage>
        <taxon>unclassified sequences</taxon>
        <taxon>metagenomes</taxon>
        <taxon>ecological metagenomes</taxon>
    </lineage>
</organism>
<reference evidence="1" key="1">
    <citation type="journal article" date="2014" name="Front. Microbiol.">
        <title>High frequency of phylogenetically diverse reductive dehalogenase-homologous genes in deep subseafloor sedimentary metagenomes.</title>
        <authorList>
            <person name="Kawai M."/>
            <person name="Futagami T."/>
            <person name="Toyoda A."/>
            <person name="Takaki Y."/>
            <person name="Nishi S."/>
            <person name="Hori S."/>
            <person name="Arai W."/>
            <person name="Tsubouchi T."/>
            <person name="Morono Y."/>
            <person name="Uchiyama I."/>
            <person name="Ito T."/>
            <person name="Fujiyama A."/>
            <person name="Inagaki F."/>
            <person name="Takami H."/>
        </authorList>
    </citation>
    <scope>NUCLEOTIDE SEQUENCE</scope>
    <source>
        <strain evidence="1">Expedition CK06-06</strain>
    </source>
</reference>
<gene>
    <name evidence="1" type="ORF">S12H4_21742</name>
</gene>
<protein>
    <submittedName>
        <fullName evidence="1">Uncharacterized protein</fullName>
    </submittedName>
</protein>